<evidence type="ECO:0000313" key="1">
    <source>
        <dbReference type="EMBL" id="PRX48088.1"/>
    </source>
</evidence>
<organism evidence="1 2">
    <name type="scientific">Nonomuraea fuscirosea</name>
    <dbReference type="NCBI Taxonomy" id="1291556"/>
    <lineage>
        <taxon>Bacteria</taxon>
        <taxon>Bacillati</taxon>
        <taxon>Actinomycetota</taxon>
        <taxon>Actinomycetes</taxon>
        <taxon>Streptosporangiales</taxon>
        <taxon>Streptosporangiaceae</taxon>
        <taxon>Nonomuraea</taxon>
    </lineage>
</organism>
<comment type="caution">
    <text evidence="1">The sequence shown here is derived from an EMBL/GenBank/DDBJ whole genome shotgun (WGS) entry which is preliminary data.</text>
</comment>
<reference evidence="1 2" key="1">
    <citation type="submission" date="2018-03" db="EMBL/GenBank/DDBJ databases">
        <title>Genomic Encyclopedia of Type Strains, Phase III (KMG-III): the genomes of soil and plant-associated and newly described type strains.</title>
        <authorList>
            <person name="Whitman W."/>
        </authorList>
    </citation>
    <scope>NUCLEOTIDE SEQUENCE [LARGE SCALE GENOMIC DNA]</scope>
    <source>
        <strain evidence="1 2">CGMCC 4.7104</strain>
    </source>
</reference>
<proteinExistence type="predicted"/>
<dbReference type="AlphaFoldDB" id="A0A2T0LVZ2"/>
<evidence type="ECO:0000313" key="2">
    <source>
        <dbReference type="Proteomes" id="UP000238312"/>
    </source>
</evidence>
<name>A0A2T0LVZ2_9ACTN</name>
<protein>
    <submittedName>
        <fullName evidence="1">Uncharacterized protein</fullName>
    </submittedName>
</protein>
<sequence>MGRRLVVAVTQFVVDRLEHRQSRISQQLAGAAQEGAYKESMYVADLTSY</sequence>
<gene>
    <name evidence="1" type="ORF">B0I32_14144</name>
</gene>
<dbReference type="Proteomes" id="UP000238312">
    <property type="component" value="Unassembled WGS sequence"/>
</dbReference>
<keyword evidence="2" id="KW-1185">Reference proteome</keyword>
<dbReference type="EMBL" id="PVNG01000041">
    <property type="protein sequence ID" value="PRX48088.1"/>
    <property type="molecule type" value="Genomic_DNA"/>
</dbReference>
<accession>A0A2T0LVZ2</accession>